<dbReference type="GO" id="GO:0009617">
    <property type="term" value="P:response to bacterium"/>
    <property type="evidence" value="ECO:0007669"/>
    <property type="project" value="InterPro"/>
</dbReference>
<evidence type="ECO:0000313" key="10">
    <source>
        <dbReference type="Proteomes" id="UP001161247"/>
    </source>
</evidence>
<sequence>MADHDDHHEEERKEESVIEKVSEKIHGHDDSSSSSDDEKKEKKKSSSFKAKVSRLFGREKPVHKVLGGGKTADVFMWRNKKISAGVLGVATAIWVLFEVIEYHFLTLLCHGLILVLAVLFLWSNASSFINKSPPRIPEVTLPEKPILQFASDLRLAINQGFAILRDIASGRDLKMFLLVIAGLWFFSILGSCCDLLTLLYITTVLLHTVPVLYDKYEDQVDAFAEKAFAELKKQYAVFDEKVLSKVPRGPLKKRD</sequence>
<feature type="transmembrane region" description="Helical" evidence="6">
    <location>
        <begin position="82"/>
        <end position="97"/>
    </location>
</feature>
<dbReference type="EMBL" id="OX459119">
    <property type="protein sequence ID" value="CAI9094206.1"/>
    <property type="molecule type" value="Genomic_DNA"/>
</dbReference>
<proteinExistence type="predicted"/>
<dbReference type="GO" id="GO:0005789">
    <property type="term" value="C:endoplasmic reticulum membrane"/>
    <property type="evidence" value="ECO:0007669"/>
    <property type="project" value="UniProtKB-SubCell"/>
</dbReference>
<dbReference type="PANTHER" id="PTHR10994">
    <property type="entry name" value="RETICULON"/>
    <property type="match status" value="1"/>
</dbReference>
<gene>
    <name evidence="9" type="ORF">OLC1_LOCUS5426</name>
</gene>
<protein>
    <recommendedName>
        <fullName evidence="6">Reticulon-like protein</fullName>
    </recommendedName>
</protein>
<dbReference type="PROSITE" id="PS50845">
    <property type="entry name" value="RETICULON"/>
    <property type="match status" value="1"/>
</dbReference>
<evidence type="ECO:0000256" key="5">
    <source>
        <dbReference type="ARBA" id="ARBA00023136"/>
    </source>
</evidence>
<evidence type="ECO:0000256" key="2">
    <source>
        <dbReference type="ARBA" id="ARBA00022692"/>
    </source>
</evidence>
<feature type="transmembrane region" description="Helical" evidence="6">
    <location>
        <begin position="103"/>
        <end position="122"/>
    </location>
</feature>
<organism evidence="9 10">
    <name type="scientific">Oldenlandia corymbosa var. corymbosa</name>
    <dbReference type="NCBI Taxonomy" id="529605"/>
    <lineage>
        <taxon>Eukaryota</taxon>
        <taxon>Viridiplantae</taxon>
        <taxon>Streptophyta</taxon>
        <taxon>Embryophyta</taxon>
        <taxon>Tracheophyta</taxon>
        <taxon>Spermatophyta</taxon>
        <taxon>Magnoliopsida</taxon>
        <taxon>eudicotyledons</taxon>
        <taxon>Gunneridae</taxon>
        <taxon>Pentapetalae</taxon>
        <taxon>asterids</taxon>
        <taxon>lamiids</taxon>
        <taxon>Gentianales</taxon>
        <taxon>Rubiaceae</taxon>
        <taxon>Rubioideae</taxon>
        <taxon>Spermacoceae</taxon>
        <taxon>Hedyotis-Oldenlandia complex</taxon>
        <taxon>Oldenlandia</taxon>
    </lineage>
</organism>
<dbReference type="InterPro" id="IPR045064">
    <property type="entry name" value="Reticulon-like"/>
</dbReference>
<evidence type="ECO:0000313" key="9">
    <source>
        <dbReference type="EMBL" id="CAI9094206.1"/>
    </source>
</evidence>
<evidence type="ECO:0000259" key="8">
    <source>
        <dbReference type="PROSITE" id="PS50845"/>
    </source>
</evidence>
<name>A0AAV1CFS5_OLDCO</name>
<keyword evidence="4 6" id="KW-1133">Transmembrane helix</keyword>
<keyword evidence="10" id="KW-1185">Reference proteome</keyword>
<feature type="region of interest" description="Disordered" evidence="7">
    <location>
        <begin position="1"/>
        <end position="46"/>
    </location>
</feature>
<feature type="transmembrane region" description="Helical" evidence="6">
    <location>
        <begin position="175"/>
        <end position="201"/>
    </location>
</feature>
<dbReference type="AlphaFoldDB" id="A0AAV1CFS5"/>
<dbReference type="Proteomes" id="UP001161247">
    <property type="component" value="Chromosome 2"/>
</dbReference>
<evidence type="ECO:0000256" key="7">
    <source>
        <dbReference type="SAM" id="MobiDB-lite"/>
    </source>
</evidence>
<evidence type="ECO:0000256" key="6">
    <source>
        <dbReference type="RuleBase" id="RU363132"/>
    </source>
</evidence>
<feature type="compositionally biased region" description="Basic and acidic residues" evidence="7">
    <location>
        <begin position="1"/>
        <end position="40"/>
    </location>
</feature>
<keyword evidence="2 6" id="KW-0812">Transmembrane</keyword>
<evidence type="ECO:0000256" key="3">
    <source>
        <dbReference type="ARBA" id="ARBA00022824"/>
    </source>
</evidence>
<comment type="subcellular location">
    <subcellularLocation>
        <location evidence="1 6">Endoplasmic reticulum membrane</location>
        <topology evidence="1 6">Multi-pass membrane protein</topology>
    </subcellularLocation>
</comment>
<accession>A0AAV1CFS5</accession>
<keyword evidence="3 6" id="KW-0256">Endoplasmic reticulum</keyword>
<reference evidence="9" key="1">
    <citation type="submission" date="2023-03" db="EMBL/GenBank/DDBJ databases">
        <authorList>
            <person name="Julca I."/>
        </authorList>
    </citation>
    <scope>NUCLEOTIDE SEQUENCE</scope>
</reference>
<keyword evidence="5 6" id="KW-0472">Membrane</keyword>
<evidence type="ECO:0000256" key="4">
    <source>
        <dbReference type="ARBA" id="ARBA00022989"/>
    </source>
</evidence>
<dbReference type="PANTHER" id="PTHR10994:SF136">
    <property type="entry name" value="RETICULON-LIKE PROTEIN"/>
    <property type="match status" value="1"/>
</dbReference>
<dbReference type="Pfam" id="PF02453">
    <property type="entry name" value="Reticulon"/>
    <property type="match status" value="1"/>
</dbReference>
<evidence type="ECO:0000256" key="1">
    <source>
        <dbReference type="ARBA" id="ARBA00004477"/>
    </source>
</evidence>
<feature type="domain" description="Reticulon" evidence="8">
    <location>
        <begin position="71"/>
        <end position="255"/>
    </location>
</feature>
<dbReference type="InterPro" id="IPR003388">
    <property type="entry name" value="Reticulon"/>
</dbReference>